<accession>A0AAE0GK65</accession>
<keyword evidence="2 4" id="KW-0863">Zinc-finger</keyword>
<reference evidence="6 7" key="1">
    <citation type="journal article" date="2015" name="Genome Biol. Evol.">
        <title>Comparative Genomics of a Bacterivorous Green Alga Reveals Evolutionary Causalities and Consequences of Phago-Mixotrophic Mode of Nutrition.</title>
        <authorList>
            <person name="Burns J.A."/>
            <person name="Paasch A."/>
            <person name="Narechania A."/>
            <person name="Kim E."/>
        </authorList>
    </citation>
    <scope>NUCLEOTIDE SEQUENCE [LARGE SCALE GENOMIC DNA]</scope>
    <source>
        <strain evidence="6 7">PLY_AMNH</strain>
    </source>
</reference>
<dbReference type="GO" id="GO:0003677">
    <property type="term" value="F:DNA binding"/>
    <property type="evidence" value="ECO:0007669"/>
    <property type="project" value="InterPro"/>
</dbReference>
<evidence type="ECO:0000256" key="2">
    <source>
        <dbReference type="ARBA" id="ARBA00022771"/>
    </source>
</evidence>
<dbReference type="Pfam" id="PF02892">
    <property type="entry name" value="zf-BED"/>
    <property type="match status" value="1"/>
</dbReference>
<evidence type="ECO:0000256" key="1">
    <source>
        <dbReference type="ARBA" id="ARBA00022723"/>
    </source>
</evidence>
<evidence type="ECO:0000313" key="6">
    <source>
        <dbReference type="EMBL" id="KAK3279525.1"/>
    </source>
</evidence>
<keyword evidence="3" id="KW-0862">Zinc</keyword>
<dbReference type="AlphaFoldDB" id="A0AAE0GK65"/>
<organism evidence="6 7">
    <name type="scientific">Cymbomonas tetramitiformis</name>
    <dbReference type="NCBI Taxonomy" id="36881"/>
    <lineage>
        <taxon>Eukaryota</taxon>
        <taxon>Viridiplantae</taxon>
        <taxon>Chlorophyta</taxon>
        <taxon>Pyramimonadophyceae</taxon>
        <taxon>Pyramimonadales</taxon>
        <taxon>Pyramimonadaceae</taxon>
        <taxon>Cymbomonas</taxon>
    </lineage>
</organism>
<gene>
    <name evidence="6" type="ORF">CYMTET_12597</name>
</gene>
<proteinExistence type="predicted"/>
<keyword evidence="1" id="KW-0479">Metal-binding</keyword>
<comment type="caution">
    <text evidence="6">The sequence shown here is derived from an EMBL/GenBank/DDBJ whole genome shotgun (WGS) entry which is preliminary data.</text>
</comment>
<sequence length="397" mass="43708">MLHAAKLVVKAPVYTPIPRPGGVKLRVGSISWNDWRMAKPRAFIQCKLCGPDSEELAFSGNTSNMRSHLAHCHKPIFSQICEAEDCAEDPSSGFTQRQGALDSVSAPYYAWKRDALHKKYTLPTYKLAVQNIIKLSVDGLSKVRSEIAELKEEGILPSIAGDIWGEGTVSLLGILGYYITKDFVYKQRVLGPIPVGGVRHAGDEIMTATKKACAHVGIGTFSTTLLSSDEDEDTADTVVVLKDTVCESVHTTTSDQGSNIVSGWRDFDGNESTPPWGVTLLLKCQSNSGKPETRPIKDNDTRSGWGGGYKQCLWFKNNQGPIQLYDIENPKHAKNAVDNPDGSKYKDHILLASDWEIIRDSTVLLKIPYNYVQIAQASSATPQSIWYFPWLATSSLD</sequence>
<dbReference type="EMBL" id="LGRX02004814">
    <property type="protein sequence ID" value="KAK3279525.1"/>
    <property type="molecule type" value="Genomic_DNA"/>
</dbReference>
<evidence type="ECO:0000256" key="4">
    <source>
        <dbReference type="PROSITE-ProRule" id="PRU00027"/>
    </source>
</evidence>
<dbReference type="InterPro" id="IPR003656">
    <property type="entry name" value="Znf_BED"/>
</dbReference>
<dbReference type="GO" id="GO:0008270">
    <property type="term" value="F:zinc ion binding"/>
    <property type="evidence" value="ECO:0007669"/>
    <property type="project" value="UniProtKB-KW"/>
</dbReference>
<evidence type="ECO:0000259" key="5">
    <source>
        <dbReference type="PROSITE" id="PS50808"/>
    </source>
</evidence>
<dbReference type="Proteomes" id="UP001190700">
    <property type="component" value="Unassembled WGS sequence"/>
</dbReference>
<protein>
    <recommendedName>
        <fullName evidence="5">BED-type domain-containing protein</fullName>
    </recommendedName>
</protein>
<name>A0AAE0GK65_9CHLO</name>
<dbReference type="PROSITE" id="PS50808">
    <property type="entry name" value="ZF_BED"/>
    <property type="match status" value="1"/>
</dbReference>
<feature type="domain" description="BED-type" evidence="5">
    <location>
        <begin position="26"/>
        <end position="80"/>
    </location>
</feature>
<evidence type="ECO:0000256" key="3">
    <source>
        <dbReference type="ARBA" id="ARBA00022833"/>
    </source>
</evidence>
<evidence type="ECO:0000313" key="7">
    <source>
        <dbReference type="Proteomes" id="UP001190700"/>
    </source>
</evidence>
<keyword evidence="7" id="KW-1185">Reference proteome</keyword>